<proteinExistence type="predicted"/>
<gene>
    <name evidence="1" type="primary">ABSGL_02360.1 scaffold 3364</name>
</gene>
<keyword evidence="2" id="KW-1185">Reference proteome</keyword>
<evidence type="ECO:0000313" key="1">
    <source>
        <dbReference type="EMBL" id="SAL96910.1"/>
    </source>
</evidence>
<dbReference type="Proteomes" id="UP000078561">
    <property type="component" value="Unassembled WGS sequence"/>
</dbReference>
<accession>A0A168LJB8</accession>
<organism evidence="1">
    <name type="scientific">Absidia glauca</name>
    <name type="common">Pin mould</name>
    <dbReference type="NCBI Taxonomy" id="4829"/>
    <lineage>
        <taxon>Eukaryota</taxon>
        <taxon>Fungi</taxon>
        <taxon>Fungi incertae sedis</taxon>
        <taxon>Mucoromycota</taxon>
        <taxon>Mucoromycotina</taxon>
        <taxon>Mucoromycetes</taxon>
        <taxon>Mucorales</taxon>
        <taxon>Cunninghamellaceae</taxon>
        <taxon>Absidia</taxon>
    </lineage>
</organism>
<name>A0A168LJB8_ABSGL</name>
<protein>
    <submittedName>
        <fullName evidence="1">Uncharacterized protein</fullName>
    </submittedName>
</protein>
<dbReference type="InParanoid" id="A0A168LJB8"/>
<dbReference type="AlphaFoldDB" id="A0A168LJB8"/>
<dbReference type="EMBL" id="LT551459">
    <property type="protein sequence ID" value="SAL96910.1"/>
    <property type="molecule type" value="Genomic_DNA"/>
</dbReference>
<sequence>MSSINEHAVFWTQDGHPHRELEEEIVGRMITHLEAQVFEEKKWHWDRLHHIKTNIVPYILDMAHRDLEFNETYEEELKRMVKELVPPYGLRRMVLTRVLATDPWLVAGGPALPNVGDVAVAACGGCSFGGR</sequence>
<reference evidence="1" key="1">
    <citation type="submission" date="2016-04" db="EMBL/GenBank/DDBJ databases">
        <authorList>
            <person name="Evans L.H."/>
            <person name="Alamgir A."/>
            <person name="Owens N."/>
            <person name="Weber N.D."/>
            <person name="Virtaneva K."/>
            <person name="Barbian K."/>
            <person name="Babar A."/>
            <person name="Rosenke K."/>
        </authorList>
    </citation>
    <scope>NUCLEOTIDE SEQUENCE [LARGE SCALE GENOMIC DNA]</scope>
    <source>
        <strain evidence="1">CBS 101.48</strain>
    </source>
</reference>
<evidence type="ECO:0000313" key="2">
    <source>
        <dbReference type="Proteomes" id="UP000078561"/>
    </source>
</evidence>